<evidence type="ECO:0000313" key="2">
    <source>
        <dbReference type="EMBL" id="KAK3777261.1"/>
    </source>
</evidence>
<keyword evidence="1" id="KW-1133">Transmembrane helix</keyword>
<dbReference type="Proteomes" id="UP001283361">
    <property type="component" value="Unassembled WGS sequence"/>
</dbReference>
<name>A0AAE0ZYD6_9GAST</name>
<feature type="non-terminal residue" evidence="2">
    <location>
        <position position="1"/>
    </location>
</feature>
<proteinExistence type="predicted"/>
<feature type="transmembrane region" description="Helical" evidence="1">
    <location>
        <begin position="56"/>
        <end position="76"/>
    </location>
</feature>
<gene>
    <name evidence="2" type="ORF">RRG08_064428</name>
</gene>
<reference evidence="2" key="1">
    <citation type="journal article" date="2023" name="G3 (Bethesda)">
        <title>A reference genome for the long-term kleptoplast-retaining sea slug Elysia crispata morphotype clarki.</title>
        <authorList>
            <person name="Eastman K.E."/>
            <person name="Pendleton A.L."/>
            <person name="Shaikh M.A."/>
            <person name="Suttiyut T."/>
            <person name="Ogas R."/>
            <person name="Tomko P."/>
            <person name="Gavelis G."/>
            <person name="Widhalm J.R."/>
            <person name="Wisecaver J.H."/>
        </authorList>
    </citation>
    <scope>NUCLEOTIDE SEQUENCE</scope>
    <source>
        <strain evidence="2">ECLA1</strain>
    </source>
</reference>
<accession>A0AAE0ZYD6</accession>
<sequence>LSRRFRGQIERTEVRDYPVSVRKHVAIIATVGRHLAVGIQQPGESSSEELVHSPGLLLLLMSEIIITIIFCVAKLVGFSERKQNVYISEIVPVSEPPFRSTLVIVRW</sequence>
<dbReference type="EMBL" id="JAWDGP010003104">
    <property type="protein sequence ID" value="KAK3777261.1"/>
    <property type="molecule type" value="Genomic_DNA"/>
</dbReference>
<protein>
    <submittedName>
        <fullName evidence="2">Uncharacterized protein</fullName>
    </submittedName>
</protein>
<organism evidence="2 3">
    <name type="scientific">Elysia crispata</name>
    <name type="common">lettuce slug</name>
    <dbReference type="NCBI Taxonomy" id="231223"/>
    <lineage>
        <taxon>Eukaryota</taxon>
        <taxon>Metazoa</taxon>
        <taxon>Spiralia</taxon>
        <taxon>Lophotrochozoa</taxon>
        <taxon>Mollusca</taxon>
        <taxon>Gastropoda</taxon>
        <taxon>Heterobranchia</taxon>
        <taxon>Euthyneura</taxon>
        <taxon>Panpulmonata</taxon>
        <taxon>Sacoglossa</taxon>
        <taxon>Placobranchoidea</taxon>
        <taxon>Plakobranchidae</taxon>
        <taxon>Elysia</taxon>
    </lineage>
</organism>
<dbReference type="AlphaFoldDB" id="A0AAE0ZYD6"/>
<evidence type="ECO:0000313" key="3">
    <source>
        <dbReference type="Proteomes" id="UP001283361"/>
    </source>
</evidence>
<keyword evidence="1" id="KW-0472">Membrane</keyword>
<keyword evidence="1" id="KW-0812">Transmembrane</keyword>
<evidence type="ECO:0000256" key="1">
    <source>
        <dbReference type="SAM" id="Phobius"/>
    </source>
</evidence>
<comment type="caution">
    <text evidence="2">The sequence shown here is derived from an EMBL/GenBank/DDBJ whole genome shotgun (WGS) entry which is preliminary data.</text>
</comment>
<keyword evidence="3" id="KW-1185">Reference proteome</keyword>